<feature type="compositionally biased region" description="Basic residues" evidence="1">
    <location>
        <begin position="153"/>
        <end position="164"/>
    </location>
</feature>
<evidence type="ECO:0000313" key="2">
    <source>
        <dbReference type="EMBL" id="KAJ5734409.1"/>
    </source>
</evidence>
<evidence type="ECO:0000313" key="3">
    <source>
        <dbReference type="Proteomes" id="UP001215712"/>
    </source>
</evidence>
<keyword evidence="3" id="KW-1185">Reference proteome</keyword>
<protein>
    <submittedName>
        <fullName evidence="2">Uncharacterized protein</fullName>
    </submittedName>
</protein>
<name>A0AAD6MZD3_9EURO</name>
<comment type="caution">
    <text evidence="2">The sequence shown here is derived from an EMBL/GenBank/DDBJ whole genome shotgun (WGS) entry which is preliminary data.</text>
</comment>
<reference evidence="2" key="2">
    <citation type="submission" date="2023-01" db="EMBL/GenBank/DDBJ databases">
        <authorList>
            <person name="Petersen C."/>
        </authorList>
    </citation>
    <scope>NUCLEOTIDE SEQUENCE</scope>
    <source>
        <strain evidence="2">IBT 17514</strain>
    </source>
</reference>
<proteinExistence type="predicted"/>
<sequence>MSSRNFAFQNQLAQLTAEVIAESFAIQDREREREARLRAEASAVRNFSHLHRTREPAPRNHQFYYLDDADVSILDLNDDAPEPEPEPVEAKPVVEVDSNTSQATIKAGPTFIEKMKKVFITTPKKLLRQAVALGSRDSLAAVTNPLQATKGSISKKSKDCKRRSPPWSSKASEL</sequence>
<feature type="region of interest" description="Disordered" evidence="1">
    <location>
        <begin position="150"/>
        <end position="174"/>
    </location>
</feature>
<dbReference type="EMBL" id="JAQJAN010000003">
    <property type="protein sequence ID" value="KAJ5734409.1"/>
    <property type="molecule type" value="Genomic_DNA"/>
</dbReference>
<evidence type="ECO:0000256" key="1">
    <source>
        <dbReference type="SAM" id="MobiDB-lite"/>
    </source>
</evidence>
<accession>A0AAD6MZD3</accession>
<organism evidence="2 3">
    <name type="scientific">Penicillium malachiteum</name>
    <dbReference type="NCBI Taxonomy" id="1324776"/>
    <lineage>
        <taxon>Eukaryota</taxon>
        <taxon>Fungi</taxon>
        <taxon>Dikarya</taxon>
        <taxon>Ascomycota</taxon>
        <taxon>Pezizomycotina</taxon>
        <taxon>Eurotiomycetes</taxon>
        <taxon>Eurotiomycetidae</taxon>
        <taxon>Eurotiales</taxon>
        <taxon>Aspergillaceae</taxon>
        <taxon>Penicillium</taxon>
    </lineage>
</organism>
<dbReference type="AlphaFoldDB" id="A0AAD6MZD3"/>
<gene>
    <name evidence="2" type="ORF">N7493_003195</name>
</gene>
<reference evidence="2" key="1">
    <citation type="journal article" date="2023" name="IMA Fungus">
        <title>Comparative genomic study of the Penicillium genus elucidates a diverse pangenome and 15 lateral gene transfer events.</title>
        <authorList>
            <person name="Petersen C."/>
            <person name="Sorensen T."/>
            <person name="Nielsen M.R."/>
            <person name="Sondergaard T.E."/>
            <person name="Sorensen J.L."/>
            <person name="Fitzpatrick D.A."/>
            <person name="Frisvad J.C."/>
            <person name="Nielsen K.L."/>
        </authorList>
    </citation>
    <scope>NUCLEOTIDE SEQUENCE</scope>
    <source>
        <strain evidence="2">IBT 17514</strain>
    </source>
</reference>
<dbReference type="Proteomes" id="UP001215712">
    <property type="component" value="Unassembled WGS sequence"/>
</dbReference>